<dbReference type="EMBL" id="CP027569">
    <property type="protein sequence ID" value="AVO27514.1"/>
    <property type="molecule type" value="Genomic_DNA"/>
</dbReference>
<evidence type="ECO:0000313" key="3">
    <source>
        <dbReference type="Proteomes" id="UP000238358"/>
    </source>
</evidence>
<gene>
    <name evidence="2" type="ORF">C6Y28_07810</name>
</gene>
<sequence>MKEDKVSRVLALYSQLLGGRTIQKAAAAQQYGVNERSIQRDIEDIRAFCRNGMALGDGAPCDIVYDYVDKGYRMEGGQAQKLSNSEILALCKILLDSRAFVKTEMEAMLHKVIACCVPASNQAMVTQLVNNEAFHYVEPRHRTSFLDTMWHLGEAIQQHRYVDVSYGRLKDRKIVKRRLKPLALLFSEYYFYLIAFIDDKDIEKIYESARDITPTIYRLDRIKTLNVEKETFHIPYNRRFQEGEFRKRVQFMYGGRLQRVTFTYTGYDIDAILDRLPTAKILSEDNGTYQLEAEVYGKGIEMWLRSQGKYVKDIKIVEL</sequence>
<feature type="domain" description="WYL" evidence="1">
    <location>
        <begin position="152"/>
        <end position="226"/>
    </location>
</feature>
<evidence type="ECO:0000259" key="1">
    <source>
        <dbReference type="Pfam" id="PF13280"/>
    </source>
</evidence>
<dbReference type="PANTHER" id="PTHR34580">
    <property type="match status" value="1"/>
</dbReference>
<dbReference type="AlphaFoldDB" id="A0A2S0M7S5"/>
<proteinExistence type="predicted"/>
<name>A0A2S0M7S5_MEGEL</name>
<dbReference type="InterPro" id="IPR026881">
    <property type="entry name" value="WYL_dom"/>
</dbReference>
<reference evidence="2 3" key="1">
    <citation type="journal article" date="2018" name="Genome Announc.">
        <title>Complete genomes of two Megasphaera elsdenii strains, NCIMB 702410 and ATCC 25940.</title>
        <authorList>
            <person name="Hatmaker E.A."/>
            <person name="O'Dell K."/>
            <person name="Riley L.A."/>
            <person name="Klingeman D.M."/>
            <person name="Guss A.M."/>
        </authorList>
    </citation>
    <scope>NUCLEOTIDE SEQUENCE [LARGE SCALE GENOMIC DNA]</scope>
    <source>
        <strain evidence="2 3">NCIMB702410</strain>
    </source>
</reference>
<dbReference type="RefSeq" id="WP_027895435.1">
    <property type="nucleotide sequence ID" value="NZ_CP027569.1"/>
</dbReference>
<dbReference type="InterPro" id="IPR051534">
    <property type="entry name" value="CBASS_pafABC_assoc_protein"/>
</dbReference>
<dbReference type="PROSITE" id="PS52050">
    <property type="entry name" value="WYL"/>
    <property type="match status" value="1"/>
</dbReference>
<accession>A0A2S0M7S5</accession>
<organism evidence="2 3">
    <name type="scientific">Megasphaera elsdenii</name>
    <dbReference type="NCBI Taxonomy" id="907"/>
    <lineage>
        <taxon>Bacteria</taxon>
        <taxon>Bacillati</taxon>
        <taxon>Bacillota</taxon>
        <taxon>Negativicutes</taxon>
        <taxon>Veillonellales</taxon>
        <taxon>Veillonellaceae</taxon>
        <taxon>Megasphaera</taxon>
    </lineage>
</organism>
<evidence type="ECO:0000313" key="2">
    <source>
        <dbReference type="EMBL" id="AVO27514.1"/>
    </source>
</evidence>
<protein>
    <submittedName>
        <fullName evidence="2">WYL domain-containing transcriptional regulator</fullName>
    </submittedName>
</protein>
<dbReference type="Proteomes" id="UP000238358">
    <property type="component" value="Chromosome"/>
</dbReference>
<dbReference type="PANTHER" id="PTHR34580:SF1">
    <property type="entry name" value="PROTEIN PAFC"/>
    <property type="match status" value="1"/>
</dbReference>
<dbReference type="Pfam" id="PF13280">
    <property type="entry name" value="WYL"/>
    <property type="match status" value="1"/>
</dbReference>
<dbReference type="OrthoDB" id="86031at2"/>